<dbReference type="WBParaSite" id="nRc.2.0.1.t44943-RA">
    <property type="protein sequence ID" value="nRc.2.0.1.t44943-RA"/>
    <property type="gene ID" value="nRc.2.0.1.g44943"/>
</dbReference>
<keyword evidence="1" id="KW-1185">Reference proteome</keyword>
<evidence type="ECO:0000313" key="1">
    <source>
        <dbReference type="Proteomes" id="UP000887565"/>
    </source>
</evidence>
<accession>A0A915L1K4</accession>
<evidence type="ECO:0000313" key="2">
    <source>
        <dbReference type="WBParaSite" id="nRc.2.0.1.t44943-RA"/>
    </source>
</evidence>
<organism evidence="1 2">
    <name type="scientific">Romanomermis culicivorax</name>
    <name type="common">Nematode worm</name>
    <dbReference type="NCBI Taxonomy" id="13658"/>
    <lineage>
        <taxon>Eukaryota</taxon>
        <taxon>Metazoa</taxon>
        <taxon>Ecdysozoa</taxon>
        <taxon>Nematoda</taxon>
        <taxon>Enoplea</taxon>
        <taxon>Dorylaimia</taxon>
        <taxon>Mermithida</taxon>
        <taxon>Mermithoidea</taxon>
        <taxon>Mermithidae</taxon>
        <taxon>Romanomermis</taxon>
    </lineage>
</organism>
<dbReference type="Proteomes" id="UP000887565">
    <property type="component" value="Unplaced"/>
</dbReference>
<protein>
    <submittedName>
        <fullName evidence="2">Uncharacterized protein</fullName>
    </submittedName>
</protein>
<reference evidence="2" key="1">
    <citation type="submission" date="2022-11" db="UniProtKB">
        <authorList>
            <consortium name="WormBaseParasite"/>
        </authorList>
    </citation>
    <scope>IDENTIFICATION</scope>
</reference>
<sequence>MVSKIGWLVPFHSQISWLVVSQEVLIFWSHRQPPTQLPDPKT</sequence>
<proteinExistence type="predicted"/>
<name>A0A915L1K4_ROMCU</name>
<dbReference type="AlphaFoldDB" id="A0A915L1K4"/>